<evidence type="ECO:0000256" key="1">
    <source>
        <dbReference type="ARBA" id="ARBA00006432"/>
    </source>
</evidence>
<keyword evidence="3" id="KW-0547">Nucleotide-binding</keyword>
<keyword evidence="4" id="KW-0067">ATP-binding</keyword>
<evidence type="ECO:0000313" key="8">
    <source>
        <dbReference type="EMBL" id="GAB09729.1"/>
    </source>
</evidence>
<feature type="domain" description="AMP-binding enzyme C-terminal" evidence="7">
    <location>
        <begin position="432"/>
        <end position="504"/>
    </location>
</feature>
<dbReference type="Gene3D" id="3.30.300.30">
    <property type="match status" value="1"/>
</dbReference>
<dbReference type="GO" id="GO:0005524">
    <property type="term" value="F:ATP binding"/>
    <property type="evidence" value="ECO:0007669"/>
    <property type="project" value="UniProtKB-KW"/>
</dbReference>
<comment type="similarity">
    <text evidence="1">Belongs to the ATP-dependent AMP-binding enzyme family.</text>
</comment>
<dbReference type="SUPFAM" id="SSF56801">
    <property type="entry name" value="Acetyl-CoA synthetase-like"/>
    <property type="match status" value="1"/>
</dbReference>
<gene>
    <name evidence="8" type="primary">fadD17</name>
    <name evidence="8" type="ORF">GOARA_045_00830</name>
</gene>
<evidence type="ECO:0000259" key="6">
    <source>
        <dbReference type="Pfam" id="PF00501"/>
    </source>
</evidence>
<dbReference type="Pfam" id="PF13193">
    <property type="entry name" value="AMP-binding_C"/>
    <property type="match status" value="1"/>
</dbReference>
<organism evidence="8 9">
    <name type="scientific">Gordonia araii NBRC 100433</name>
    <dbReference type="NCBI Taxonomy" id="1073574"/>
    <lineage>
        <taxon>Bacteria</taxon>
        <taxon>Bacillati</taxon>
        <taxon>Actinomycetota</taxon>
        <taxon>Actinomycetes</taxon>
        <taxon>Mycobacteriales</taxon>
        <taxon>Gordoniaceae</taxon>
        <taxon>Gordonia</taxon>
    </lineage>
</organism>
<dbReference type="RefSeq" id="WP_007321804.1">
    <property type="nucleotide sequence ID" value="NZ_BAEE01000045.1"/>
</dbReference>
<dbReference type="GO" id="GO:0004467">
    <property type="term" value="F:long-chain fatty acid-CoA ligase activity"/>
    <property type="evidence" value="ECO:0007669"/>
    <property type="project" value="TreeGrafter"/>
</dbReference>
<evidence type="ECO:0000259" key="7">
    <source>
        <dbReference type="Pfam" id="PF13193"/>
    </source>
</evidence>
<proteinExistence type="inferred from homology"/>
<dbReference type="EMBL" id="BAEE01000045">
    <property type="protein sequence ID" value="GAB09729.1"/>
    <property type="molecule type" value="Genomic_DNA"/>
</dbReference>
<dbReference type="PANTHER" id="PTHR43107">
    <property type="entry name" value="LONG-CHAIN FATTY ACID TRANSPORT PROTEIN"/>
    <property type="match status" value="1"/>
</dbReference>
<dbReference type="Gene3D" id="3.40.50.12780">
    <property type="entry name" value="N-terminal domain of ligase-like"/>
    <property type="match status" value="1"/>
</dbReference>
<dbReference type="STRING" id="1073574.GOARA_045_00830"/>
<feature type="domain" description="AMP-dependent synthetase/ligase" evidence="6">
    <location>
        <begin position="53"/>
        <end position="381"/>
    </location>
</feature>
<dbReference type="PROSITE" id="PS00455">
    <property type="entry name" value="AMP_BINDING"/>
    <property type="match status" value="1"/>
</dbReference>
<evidence type="ECO:0000256" key="5">
    <source>
        <dbReference type="SAM" id="MobiDB-lite"/>
    </source>
</evidence>
<keyword evidence="9" id="KW-1185">Reference proteome</keyword>
<dbReference type="GO" id="GO:0005324">
    <property type="term" value="F:long-chain fatty acid transmembrane transporter activity"/>
    <property type="evidence" value="ECO:0007669"/>
    <property type="project" value="TreeGrafter"/>
</dbReference>
<feature type="compositionally biased region" description="Pro residues" evidence="5">
    <location>
        <begin position="1"/>
        <end position="15"/>
    </location>
</feature>
<dbReference type="Proteomes" id="UP000035088">
    <property type="component" value="Unassembled WGS sequence"/>
</dbReference>
<dbReference type="InterPro" id="IPR000873">
    <property type="entry name" value="AMP-dep_synth/lig_dom"/>
</dbReference>
<accession>G7H1K4</accession>
<dbReference type="PANTHER" id="PTHR43107:SF15">
    <property type="entry name" value="FATTY ACID TRANSPORT PROTEIN 3, ISOFORM A"/>
    <property type="match status" value="1"/>
</dbReference>
<dbReference type="GO" id="GO:0044539">
    <property type="term" value="P:long-chain fatty acid import into cell"/>
    <property type="evidence" value="ECO:0007669"/>
    <property type="project" value="TreeGrafter"/>
</dbReference>
<evidence type="ECO:0000313" key="9">
    <source>
        <dbReference type="Proteomes" id="UP000035088"/>
    </source>
</evidence>
<dbReference type="GO" id="GO:0005886">
    <property type="term" value="C:plasma membrane"/>
    <property type="evidence" value="ECO:0007669"/>
    <property type="project" value="TreeGrafter"/>
</dbReference>
<comment type="caution">
    <text evidence="8">The sequence shown here is derived from an EMBL/GenBank/DDBJ whole genome shotgun (WGS) entry which is preliminary data.</text>
</comment>
<feature type="region of interest" description="Disordered" evidence="5">
    <location>
        <begin position="1"/>
        <end position="25"/>
    </location>
</feature>
<sequence>MPNIPPTVPNIPPTVPKNSPTVPSVGDARTVSELLDGLRGVTDRGLRCGDEYVAWRDHLREAARWGAAARQLLDEDRPPHIGVALPNSIDYCTLLSAAVIEGFVIVGINTTRRGAALARDARTADCQAILVDDTTAGLFDDVDLPIPVINVADPAWTNLIAAQPLPEGPVIADRDPDDLLMLIFTSGTTSDPKAVRCSHRKFAAPGVMLADRFGIGRDDVVYLSMPLFHSNATVAGWAVALAAGASIALRPAFSARGFVEDVHRYGVTYANYVGKPLHYILAVPPAPGDADSTLRVVYGNEASASDRAEFARRFGCTVVDGFGSTEGGVSISRTPDTPADALGPLCPPVAVVDPTTLSPMPTGEVGEIVNLSGPGLFDGYYNDDEATSERLRGGVYRTGDLGWVGDDGYLRFAGRLGDWVRVDGENLGTAPIETILLRHPRIAQAAVYGVRAEIGDELWAALVAPDLTPVEFSEFLAAQPDLGPKQWPSRVRIVDELPQTATFKTLKRTLAGESADADWSRRPSGRYSAAE</sequence>
<evidence type="ECO:0000256" key="2">
    <source>
        <dbReference type="ARBA" id="ARBA00022598"/>
    </source>
</evidence>
<dbReference type="InterPro" id="IPR020845">
    <property type="entry name" value="AMP-binding_CS"/>
</dbReference>
<dbReference type="InterPro" id="IPR045851">
    <property type="entry name" value="AMP-bd_C_sf"/>
</dbReference>
<evidence type="ECO:0000256" key="4">
    <source>
        <dbReference type="ARBA" id="ARBA00022840"/>
    </source>
</evidence>
<keyword evidence="2 8" id="KW-0436">Ligase</keyword>
<reference evidence="8 9" key="1">
    <citation type="submission" date="2011-11" db="EMBL/GenBank/DDBJ databases">
        <title>Whole genome shotgun sequence of Gordonia araii NBRC 100433.</title>
        <authorList>
            <person name="Yoshida Y."/>
            <person name="Hosoyama A."/>
            <person name="Tsuchikane K."/>
            <person name="Katsumata H."/>
            <person name="Yamazaki S."/>
            <person name="Fujita N."/>
        </authorList>
    </citation>
    <scope>NUCLEOTIDE SEQUENCE [LARGE SCALE GENOMIC DNA]</scope>
    <source>
        <strain evidence="8 9">NBRC 100433</strain>
    </source>
</reference>
<dbReference type="InterPro" id="IPR025110">
    <property type="entry name" value="AMP-bd_C"/>
</dbReference>
<dbReference type="AlphaFoldDB" id="G7H1K4"/>
<protein>
    <submittedName>
        <fullName evidence="8">Long-chain fatty-acid--CoA ligase FadD17</fullName>
    </submittedName>
</protein>
<evidence type="ECO:0000256" key="3">
    <source>
        <dbReference type="ARBA" id="ARBA00022741"/>
    </source>
</evidence>
<dbReference type="InterPro" id="IPR042099">
    <property type="entry name" value="ANL_N_sf"/>
</dbReference>
<name>G7H1K4_9ACTN</name>
<dbReference type="Pfam" id="PF00501">
    <property type="entry name" value="AMP-binding"/>
    <property type="match status" value="1"/>
</dbReference>